<dbReference type="Proteomes" id="UP000051686">
    <property type="component" value="Unassembled WGS sequence"/>
</dbReference>
<gene>
    <name evidence="1" type="ORF">FD46_GL001244</name>
</gene>
<evidence type="ECO:0000313" key="2">
    <source>
        <dbReference type="Proteomes" id="UP000051686"/>
    </source>
</evidence>
<protein>
    <submittedName>
        <fullName evidence="1">Uncharacterized protein</fullName>
    </submittedName>
</protein>
<dbReference type="RefSeq" id="WP_057896114.1">
    <property type="nucleotide sequence ID" value="NZ_AZEH01000039.1"/>
</dbReference>
<name>A0A0R1M7H9_9LACO</name>
<organism evidence="1 2">
    <name type="scientific">Liquorilactobacillus oeni DSM 19972</name>
    <dbReference type="NCBI Taxonomy" id="1423777"/>
    <lineage>
        <taxon>Bacteria</taxon>
        <taxon>Bacillati</taxon>
        <taxon>Bacillota</taxon>
        <taxon>Bacilli</taxon>
        <taxon>Lactobacillales</taxon>
        <taxon>Lactobacillaceae</taxon>
        <taxon>Liquorilactobacillus</taxon>
    </lineage>
</organism>
<dbReference type="EMBL" id="AZEH01000039">
    <property type="protein sequence ID" value="KRL04128.1"/>
    <property type="molecule type" value="Genomic_DNA"/>
</dbReference>
<keyword evidence="2" id="KW-1185">Reference proteome</keyword>
<comment type="caution">
    <text evidence="1">The sequence shown here is derived from an EMBL/GenBank/DDBJ whole genome shotgun (WGS) entry which is preliminary data.</text>
</comment>
<sequence length="127" mass="15180">MNLAGLKRNEKGRTKKILISYSKYLTLLNKILRKGNYLYGKNKYIRDMKNGFYYRPKTLEDEVIHFIYCYIDYDNGNKFLRTISAYHVAAKNCQTFRIISNEPTGDTETFDKLYDFIERKTKPYSKK</sequence>
<proteinExistence type="predicted"/>
<dbReference type="PATRIC" id="fig|1423777.3.peg.1286"/>
<evidence type="ECO:0000313" key="1">
    <source>
        <dbReference type="EMBL" id="KRL04128.1"/>
    </source>
</evidence>
<dbReference type="AlphaFoldDB" id="A0A0R1M7H9"/>
<accession>A0A0R1M7H9</accession>
<reference evidence="1 2" key="1">
    <citation type="journal article" date="2015" name="Genome Announc.">
        <title>Expanding the biotechnology potential of lactobacilli through comparative genomics of 213 strains and associated genera.</title>
        <authorList>
            <person name="Sun Z."/>
            <person name="Harris H.M."/>
            <person name="McCann A."/>
            <person name="Guo C."/>
            <person name="Argimon S."/>
            <person name="Zhang W."/>
            <person name="Yang X."/>
            <person name="Jeffery I.B."/>
            <person name="Cooney J.C."/>
            <person name="Kagawa T.F."/>
            <person name="Liu W."/>
            <person name="Song Y."/>
            <person name="Salvetti E."/>
            <person name="Wrobel A."/>
            <person name="Rasinkangas P."/>
            <person name="Parkhill J."/>
            <person name="Rea M.C."/>
            <person name="O'Sullivan O."/>
            <person name="Ritari J."/>
            <person name="Douillard F.P."/>
            <person name="Paul Ross R."/>
            <person name="Yang R."/>
            <person name="Briner A.E."/>
            <person name="Felis G.E."/>
            <person name="de Vos W.M."/>
            <person name="Barrangou R."/>
            <person name="Klaenhammer T.R."/>
            <person name="Caufield P.W."/>
            <person name="Cui Y."/>
            <person name="Zhang H."/>
            <person name="O'Toole P.W."/>
        </authorList>
    </citation>
    <scope>NUCLEOTIDE SEQUENCE [LARGE SCALE GENOMIC DNA]</scope>
    <source>
        <strain evidence="1 2">DSM 19972</strain>
    </source>
</reference>